<organism evidence="5">
    <name type="scientific">Salvia splendens</name>
    <name type="common">Scarlet sage</name>
    <dbReference type="NCBI Taxonomy" id="180675"/>
    <lineage>
        <taxon>Eukaryota</taxon>
        <taxon>Viridiplantae</taxon>
        <taxon>Streptophyta</taxon>
        <taxon>Embryophyta</taxon>
        <taxon>Tracheophyta</taxon>
        <taxon>Spermatophyta</taxon>
        <taxon>Magnoliopsida</taxon>
        <taxon>eudicotyledons</taxon>
        <taxon>Gunneridae</taxon>
        <taxon>Pentapetalae</taxon>
        <taxon>asterids</taxon>
        <taxon>lamiids</taxon>
        <taxon>Lamiales</taxon>
        <taxon>Lamiaceae</taxon>
        <taxon>Nepetoideae</taxon>
        <taxon>Mentheae</taxon>
        <taxon>Salviinae</taxon>
        <taxon>Salvia</taxon>
        <taxon>Salvia subgen. Calosphace</taxon>
        <taxon>core Calosphace</taxon>
    </lineage>
</organism>
<keyword evidence="6" id="KW-1185">Reference proteome</keyword>
<gene>
    <name evidence="5" type="ORF">SASPL_131893</name>
</gene>
<name>A0A8X8ZL14_SALSN</name>
<comment type="similarity">
    <text evidence="1 3">Belongs to the sulfotransferase 1 family.</text>
</comment>
<reference evidence="5" key="1">
    <citation type="submission" date="2018-01" db="EMBL/GenBank/DDBJ databases">
        <authorList>
            <person name="Mao J.F."/>
        </authorList>
    </citation>
    <scope>NUCLEOTIDE SEQUENCE</scope>
    <source>
        <strain evidence="5">Huo1</strain>
        <tissue evidence="5">Leaf</tissue>
    </source>
</reference>
<accession>A0A8X8ZL14</accession>
<dbReference type="SUPFAM" id="SSF52540">
    <property type="entry name" value="P-loop containing nucleoside triphosphate hydrolases"/>
    <property type="match status" value="2"/>
</dbReference>
<dbReference type="InterPro" id="IPR027417">
    <property type="entry name" value="P-loop_NTPase"/>
</dbReference>
<dbReference type="Proteomes" id="UP000298416">
    <property type="component" value="Unassembled WGS sequence"/>
</dbReference>
<evidence type="ECO:0000256" key="3">
    <source>
        <dbReference type="RuleBase" id="RU361155"/>
    </source>
</evidence>
<evidence type="ECO:0000313" key="6">
    <source>
        <dbReference type="Proteomes" id="UP000298416"/>
    </source>
</evidence>
<comment type="caution">
    <text evidence="5">The sequence shown here is derived from an EMBL/GenBank/DDBJ whole genome shotgun (WGS) entry which is preliminary data.</text>
</comment>
<sequence length="494" mass="57063">MDLSSLPREKWLGDDYLVQLGGFWLLPQFVNSIKRVINHYDPLPSDVILVTFPKTGTTWLKSLLYSILNRPSKNKLVVEHPHELVPFLEIQVFAEADEPPVLAAPSDAPRLFATHIPYQLLAKTLDSSPCKVVYLTRNPKDTLVSLWHFVNKWNKENPDQSWSLDEATDRFCRGVSLYGPYYDHVIGYKELSLKRPENVMFVTFEDMLKDPHDYVKKLGDFLGCPFEEEDEVDEIVKNCSIEVLSTTWLKSILYSILNRSSRHKLAVEHPHDLVPFLEAQVFAEADEPLALAAPSDDRPRLFATHLPYQLLTKTLDSSECKVIYLTRNPKDVLVSLWHFVNKWNMENPDRSWSLDEATDKFCDGVSLCGPYYDHVLGYKELSLKRPKNVMFVTFEEMLEDPHGYVKKLGDFLGCPFEEEEEVDDIVKNCSIEVLSSYDVNKSKESTTWFPSPYNSFFRKGKIGDYKNYLSNESVQRIDTLTKERFHSLGFMYGI</sequence>
<feature type="domain" description="Sulfotransferase" evidence="4">
    <location>
        <begin position="44"/>
        <end position="244"/>
    </location>
</feature>
<dbReference type="EC" id="2.8.2.-" evidence="3"/>
<evidence type="ECO:0000259" key="4">
    <source>
        <dbReference type="Pfam" id="PF00685"/>
    </source>
</evidence>
<evidence type="ECO:0000256" key="2">
    <source>
        <dbReference type="ARBA" id="ARBA00022679"/>
    </source>
</evidence>
<evidence type="ECO:0000313" key="5">
    <source>
        <dbReference type="EMBL" id="KAG6408867.1"/>
    </source>
</evidence>
<feature type="domain" description="Sulfotransferase" evidence="4">
    <location>
        <begin position="246"/>
        <end position="488"/>
    </location>
</feature>
<dbReference type="PANTHER" id="PTHR11783">
    <property type="entry name" value="SULFOTRANSFERASE SULT"/>
    <property type="match status" value="1"/>
</dbReference>
<dbReference type="GO" id="GO:0008146">
    <property type="term" value="F:sulfotransferase activity"/>
    <property type="evidence" value="ECO:0007669"/>
    <property type="project" value="InterPro"/>
</dbReference>
<dbReference type="AlphaFoldDB" id="A0A8X8ZL14"/>
<dbReference type="EMBL" id="PNBA02000011">
    <property type="protein sequence ID" value="KAG6408867.1"/>
    <property type="molecule type" value="Genomic_DNA"/>
</dbReference>
<dbReference type="InterPro" id="IPR000863">
    <property type="entry name" value="Sulfotransferase_dom"/>
</dbReference>
<reference evidence="5" key="2">
    <citation type="submission" date="2020-08" db="EMBL/GenBank/DDBJ databases">
        <title>Plant Genome Project.</title>
        <authorList>
            <person name="Zhang R.-G."/>
        </authorList>
    </citation>
    <scope>NUCLEOTIDE SEQUENCE</scope>
    <source>
        <strain evidence="5">Huo1</strain>
        <tissue evidence="5">Leaf</tissue>
    </source>
</reference>
<dbReference type="Pfam" id="PF00685">
    <property type="entry name" value="Sulfotransfer_1"/>
    <property type="match status" value="2"/>
</dbReference>
<proteinExistence type="inferred from homology"/>
<dbReference type="Gene3D" id="3.40.50.300">
    <property type="entry name" value="P-loop containing nucleotide triphosphate hydrolases"/>
    <property type="match status" value="2"/>
</dbReference>
<evidence type="ECO:0000256" key="1">
    <source>
        <dbReference type="ARBA" id="ARBA00005771"/>
    </source>
</evidence>
<keyword evidence="2 3" id="KW-0808">Transferase</keyword>
<protein>
    <recommendedName>
        <fullName evidence="3">Sulfotransferase</fullName>
        <ecNumber evidence="3">2.8.2.-</ecNumber>
    </recommendedName>
</protein>